<dbReference type="EMBL" id="JACHGR010000006">
    <property type="protein sequence ID" value="MBB6056041.1"/>
    <property type="molecule type" value="Genomic_DNA"/>
</dbReference>
<dbReference type="GO" id="GO:0016020">
    <property type="term" value="C:membrane"/>
    <property type="evidence" value="ECO:0007669"/>
    <property type="project" value="UniProtKB-SubCell"/>
</dbReference>
<feature type="transmembrane region" description="Helical" evidence="5">
    <location>
        <begin position="141"/>
        <end position="163"/>
    </location>
</feature>
<feature type="transmembrane region" description="Helical" evidence="5">
    <location>
        <begin position="110"/>
        <end position="129"/>
    </location>
</feature>
<protein>
    <submittedName>
        <fullName evidence="7">O-antigen ligase</fullName>
    </submittedName>
</protein>
<accession>A0A841GLM4</accession>
<feature type="domain" description="O-antigen ligase-related" evidence="6">
    <location>
        <begin position="207"/>
        <end position="345"/>
    </location>
</feature>
<dbReference type="RefSeq" id="WP_188026780.1">
    <property type="nucleotide sequence ID" value="NZ_JACHGR010000006.1"/>
</dbReference>
<evidence type="ECO:0000256" key="3">
    <source>
        <dbReference type="ARBA" id="ARBA00022989"/>
    </source>
</evidence>
<dbReference type="Proteomes" id="UP000585721">
    <property type="component" value="Unassembled WGS sequence"/>
</dbReference>
<feature type="transmembrane region" description="Helical" evidence="5">
    <location>
        <begin position="359"/>
        <end position="377"/>
    </location>
</feature>
<gene>
    <name evidence="7" type="ORF">HNR75_001971</name>
</gene>
<keyword evidence="4 5" id="KW-0472">Membrane</keyword>
<reference evidence="7 8" key="1">
    <citation type="submission" date="2020-08" db="EMBL/GenBank/DDBJ databases">
        <title>Genomic Encyclopedia of Type Strains, Phase IV (KMG-IV): sequencing the most valuable type-strain genomes for metagenomic binning, comparative biology and taxonomic classification.</title>
        <authorList>
            <person name="Goeker M."/>
        </authorList>
    </citation>
    <scope>NUCLEOTIDE SEQUENCE [LARGE SCALE GENOMIC DNA]</scope>
    <source>
        <strain evidence="7 8">DSM 22975</strain>
    </source>
</reference>
<feature type="transmembrane region" description="Helical" evidence="5">
    <location>
        <begin position="244"/>
        <end position="262"/>
    </location>
</feature>
<sequence length="416" mass="47962">MICKSRSKLFKLLLTLFSFLGLFLSSSGFEVFKAGGARPENIEYSIEPYEGVLNYMTPLWVMLGIVLFILFICNLKFSVYRLNKFFLFLALLVFYLFLSVSWSIYPKTSLNNAVLILCFALFSFMHVWVSGTRRAIMDIEHFLFFVVLLSYFMVFFMPTYGLAVGRHEGFWQGVFSHKNNLGVTCNMALVFFLINKNVCSILYWSKLVLVFFLLIMSGSYTAIFTAFLILFFFAAMKIKLSKNIIMFAVFSILFFGFFAVFISQSGLGFNIFGKGTDFSSRNLIWGFVINRFLERPILGYGLATFQELAKQEHEIIRLYVGEVVNNTHNGFLDSLLNLGMIGFSLSLIFLFITPYLNRTSGCFNVSVLMCLVFIVNNSFESRFFVFGHLLYVYFYCFFIGVKSRINKKKLQVDNNV</sequence>
<dbReference type="PANTHER" id="PTHR37422:SF17">
    <property type="entry name" value="O-ANTIGEN LIGASE"/>
    <property type="match status" value="1"/>
</dbReference>
<feature type="transmembrane region" description="Helical" evidence="5">
    <location>
        <begin position="334"/>
        <end position="352"/>
    </location>
</feature>
<dbReference type="PANTHER" id="PTHR37422">
    <property type="entry name" value="TEICHURONIC ACID BIOSYNTHESIS PROTEIN TUAE"/>
    <property type="match status" value="1"/>
</dbReference>
<dbReference type="Pfam" id="PF04932">
    <property type="entry name" value="Wzy_C"/>
    <property type="match status" value="1"/>
</dbReference>
<evidence type="ECO:0000313" key="8">
    <source>
        <dbReference type="Proteomes" id="UP000585721"/>
    </source>
</evidence>
<keyword evidence="3 5" id="KW-1133">Transmembrane helix</keyword>
<evidence type="ECO:0000256" key="1">
    <source>
        <dbReference type="ARBA" id="ARBA00004141"/>
    </source>
</evidence>
<evidence type="ECO:0000259" key="6">
    <source>
        <dbReference type="Pfam" id="PF04932"/>
    </source>
</evidence>
<keyword evidence="2 5" id="KW-0812">Transmembrane</keyword>
<evidence type="ECO:0000256" key="4">
    <source>
        <dbReference type="ARBA" id="ARBA00023136"/>
    </source>
</evidence>
<feature type="transmembrane region" description="Helical" evidence="5">
    <location>
        <begin position="52"/>
        <end position="73"/>
    </location>
</feature>
<feature type="transmembrane region" description="Helical" evidence="5">
    <location>
        <begin position="85"/>
        <end position="104"/>
    </location>
</feature>
<proteinExistence type="predicted"/>
<dbReference type="InterPro" id="IPR007016">
    <property type="entry name" value="O-antigen_ligase-rel_domated"/>
</dbReference>
<comment type="subcellular location">
    <subcellularLocation>
        <location evidence="1">Membrane</location>
        <topology evidence="1">Multi-pass membrane protein</topology>
    </subcellularLocation>
</comment>
<comment type="caution">
    <text evidence="7">The sequence shown here is derived from an EMBL/GenBank/DDBJ whole genome shotgun (WGS) entry which is preliminary data.</text>
</comment>
<keyword evidence="7" id="KW-0436">Ligase</keyword>
<name>A0A841GLM4_9GAMM</name>
<evidence type="ECO:0000256" key="5">
    <source>
        <dbReference type="SAM" id="Phobius"/>
    </source>
</evidence>
<evidence type="ECO:0000313" key="7">
    <source>
        <dbReference type="EMBL" id="MBB6056041.1"/>
    </source>
</evidence>
<keyword evidence="8" id="KW-1185">Reference proteome</keyword>
<evidence type="ECO:0000256" key="2">
    <source>
        <dbReference type="ARBA" id="ARBA00022692"/>
    </source>
</evidence>
<dbReference type="InterPro" id="IPR051533">
    <property type="entry name" value="WaaL-like"/>
</dbReference>
<dbReference type="AlphaFoldDB" id="A0A841GLM4"/>
<organism evidence="7 8">
    <name type="scientific">Tolumonas osonensis</name>
    <dbReference type="NCBI Taxonomy" id="675874"/>
    <lineage>
        <taxon>Bacteria</taxon>
        <taxon>Pseudomonadati</taxon>
        <taxon>Pseudomonadota</taxon>
        <taxon>Gammaproteobacteria</taxon>
        <taxon>Aeromonadales</taxon>
        <taxon>Aeromonadaceae</taxon>
        <taxon>Tolumonas</taxon>
    </lineage>
</organism>
<feature type="transmembrane region" description="Helical" evidence="5">
    <location>
        <begin position="207"/>
        <end position="232"/>
    </location>
</feature>
<feature type="transmembrane region" description="Helical" evidence="5">
    <location>
        <begin position="383"/>
        <end position="401"/>
    </location>
</feature>
<dbReference type="GO" id="GO:0016874">
    <property type="term" value="F:ligase activity"/>
    <property type="evidence" value="ECO:0007669"/>
    <property type="project" value="UniProtKB-KW"/>
</dbReference>